<organism evidence="2 3">
    <name type="scientific">Reyranella soli</name>
    <dbReference type="NCBI Taxonomy" id="1230389"/>
    <lineage>
        <taxon>Bacteria</taxon>
        <taxon>Pseudomonadati</taxon>
        <taxon>Pseudomonadota</taxon>
        <taxon>Alphaproteobacteria</taxon>
        <taxon>Hyphomicrobiales</taxon>
        <taxon>Reyranellaceae</taxon>
        <taxon>Reyranella</taxon>
    </lineage>
</organism>
<comment type="caution">
    <text evidence="2">The sequence shown here is derived from an EMBL/GenBank/DDBJ whole genome shotgun (WGS) entry which is preliminary data.</text>
</comment>
<accession>A0A512NDG5</accession>
<dbReference type="GO" id="GO:0016706">
    <property type="term" value="F:2-oxoglutarate-dependent dioxygenase activity"/>
    <property type="evidence" value="ECO:0007669"/>
    <property type="project" value="UniProtKB-ARBA"/>
</dbReference>
<dbReference type="Proteomes" id="UP000321058">
    <property type="component" value="Unassembled WGS sequence"/>
</dbReference>
<reference evidence="2 3" key="1">
    <citation type="submission" date="2019-07" db="EMBL/GenBank/DDBJ databases">
        <title>Whole genome shotgun sequence of Reyranella soli NBRC 108950.</title>
        <authorList>
            <person name="Hosoyama A."/>
            <person name="Uohara A."/>
            <person name="Ohji S."/>
            <person name="Ichikawa N."/>
        </authorList>
    </citation>
    <scope>NUCLEOTIDE SEQUENCE [LARGE SCALE GENOMIC DNA]</scope>
    <source>
        <strain evidence="2 3">NBRC 108950</strain>
    </source>
</reference>
<gene>
    <name evidence="2" type="ORF">RSO01_41490</name>
</gene>
<dbReference type="InterPro" id="IPR008775">
    <property type="entry name" value="Phytyl_CoA_dOase-like"/>
</dbReference>
<proteinExistence type="predicted"/>
<evidence type="ECO:0000256" key="1">
    <source>
        <dbReference type="ARBA" id="ARBA00001954"/>
    </source>
</evidence>
<dbReference type="Pfam" id="PF05721">
    <property type="entry name" value="PhyH"/>
    <property type="match status" value="1"/>
</dbReference>
<dbReference type="EMBL" id="BKAJ01000073">
    <property type="protein sequence ID" value="GEP56983.1"/>
    <property type="molecule type" value="Genomic_DNA"/>
</dbReference>
<dbReference type="Gene3D" id="2.60.120.620">
    <property type="entry name" value="q2cbj1_9rhob like domain"/>
    <property type="match status" value="1"/>
</dbReference>
<comment type="cofactor">
    <cofactor evidence="1">
        <name>Fe(2+)</name>
        <dbReference type="ChEBI" id="CHEBI:29033"/>
    </cofactor>
</comment>
<evidence type="ECO:0000313" key="3">
    <source>
        <dbReference type="Proteomes" id="UP000321058"/>
    </source>
</evidence>
<dbReference type="PANTHER" id="PTHR20883">
    <property type="entry name" value="PHYTANOYL-COA DIOXYGENASE DOMAIN CONTAINING 1"/>
    <property type="match status" value="1"/>
</dbReference>
<protein>
    <recommendedName>
        <fullName evidence="4">Syringomycin biosynthesis enzyme</fullName>
    </recommendedName>
</protein>
<evidence type="ECO:0000313" key="2">
    <source>
        <dbReference type="EMBL" id="GEP56983.1"/>
    </source>
</evidence>
<dbReference type="PANTHER" id="PTHR20883:SF48">
    <property type="entry name" value="ECTOINE DIOXYGENASE"/>
    <property type="match status" value="1"/>
</dbReference>
<dbReference type="AlphaFoldDB" id="A0A512NDG5"/>
<dbReference type="GO" id="GO:0005506">
    <property type="term" value="F:iron ion binding"/>
    <property type="evidence" value="ECO:0007669"/>
    <property type="project" value="UniProtKB-ARBA"/>
</dbReference>
<keyword evidence="3" id="KW-1185">Reference proteome</keyword>
<dbReference type="SUPFAM" id="SSF51197">
    <property type="entry name" value="Clavaminate synthase-like"/>
    <property type="match status" value="1"/>
</dbReference>
<evidence type="ECO:0008006" key="4">
    <source>
        <dbReference type="Google" id="ProtNLM"/>
    </source>
</evidence>
<name>A0A512NDG5_9HYPH</name>
<dbReference type="RefSeq" id="WP_170303229.1">
    <property type="nucleotide sequence ID" value="NZ_BKAJ01000073.1"/>
</dbReference>
<sequence>MTKLSQAEVDAFHRDGYYAPVDIFSVDEARRWRADLEAFEATLPAGPVSAGNRRKLHVRCPWARDLVGDPRLLDVMESILGPDILVFTSTFFIKEPRTDAITAWHQDATYFGLQPYEHVTAWVALSEASIEAGCMEFIPGSHRWGQLAHGRDALPGTINAGARSISQSFDTSTAVFAPVKTGQVSLHHTLIAHNSPPNGSNDRRIGFGISYIPTHCRHSGSKRMSAMLVRGVDRYGHFDLEDDPRTLSATAQAEAHDRAYARYRECHAEQAARYGVVN</sequence>